<keyword evidence="2" id="KW-1185">Reference proteome</keyword>
<dbReference type="AlphaFoldDB" id="A0A8H6Z0D2"/>
<evidence type="ECO:0000313" key="1">
    <source>
        <dbReference type="EMBL" id="KAF7367566.1"/>
    </source>
</evidence>
<dbReference type="Proteomes" id="UP000623467">
    <property type="component" value="Unassembled WGS sequence"/>
</dbReference>
<proteinExistence type="predicted"/>
<organism evidence="1 2">
    <name type="scientific">Mycena sanguinolenta</name>
    <dbReference type="NCBI Taxonomy" id="230812"/>
    <lineage>
        <taxon>Eukaryota</taxon>
        <taxon>Fungi</taxon>
        <taxon>Dikarya</taxon>
        <taxon>Basidiomycota</taxon>
        <taxon>Agaricomycotina</taxon>
        <taxon>Agaricomycetes</taxon>
        <taxon>Agaricomycetidae</taxon>
        <taxon>Agaricales</taxon>
        <taxon>Marasmiineae</taxon>
        <taxon>Mycenaceae</taxon>
        <taxon>Mycena</taxon>
    </lineage>
</organism>
<name>A0A8H6Z0D2_9AGAR</name>
<comment type="caution">
    <text evidence="1">The sequence shown here is derived from an EMBL/GenBank/DDBJ whole genome shotgun (WGS) entry which is preliminary data.</text>
</comment>
<dbReference type="EMBL" id="JACAZH010000005">
    <property type="protein sequence ID" value="KAF7367566.1"/>
    <property type="molecule type" value="Genomic_DNA"/>
</dbReference>
<dbReference type="OrthoDB" id="3063980at2759"/>
<sequence length="397" mass="43857">MTRYLLSEEICPQCGIAPLTQPKKSVGYYNPANEERYYQHCSRNNFTDNALCRYFYFTDTVQRLYEEGAFGVDEEISRSHLAMSSMPQQTPALSSIASPHKTKNRQPCSNVPCRHSRNTTCIQSFCKACCLSTNQQCSAPQHTRPNKVTRNSFTVGALPTFSPTAISPMASPSSVPSTPTPASTGARAYARPIDPAYAAKLVNGDFTIHNPAHQLTIYKRAQTKSLEVHWWHQDGEAAEVFVVQAPGFPHFHPKDCLVITDFLGGEAKAQTFAYWSGQQWVRTDLPVTVKINTPLYLRSSNVTHCIGGPTSGTKRKLSITAANSNSPLRRIRYQSPDLDPLAPLVFPETPSLTKSATPAVIDLSSESDGETPNSPPTVDVFYTGYIIESFLQLTVQK</sequence>
<reference evidence="1" key="1">
    <citation type="submission" date="2020-05" db="EMBL/GenBank/DDBJ databases">
        <title>Mycena genomes resolve the evolution of fungal bioluminescence.</title>
        <authorList>
            <person name="Tsai I.J."/>
        </authorList>
    </citation>
    <scope>NUCLEOTIDE SEQUENCE</scope>
    <source>
        <strain evidence="1">160909Yilan</strain>
    </source>
</reference>
<accession>A0A8H6Z0D2</accession>
<evidence type="ECO:0000313" key="2">
    <source>
        <dbReference type="Proteomes" id="UP000623467"/>
    </source>
</evidence>
<protein>
    <submittedName>
        <fullName evidence="1">Uncharacterized protein</fullName>
    </submittedName>
</protein>
<gene>
    <name evidence="1" type="ORF">MSAN_00819700</name>
</gene>